<sequence length="109" mass="12654">WIDIPSKDWFEQQFEHNFVKVGNSMMTGEVVTQISKYCAVRELFGETKKEQDTHEARLATGALLCFDHISWPVIIGDLEDYKAWFKAGNTIENLSPLDKLYWKVVNLTE</sequence>
<keyword evidence="2" id="KW-1185">Reference proteome</keyword>
<evidence type="ECO:0000313" key="1">
    <source>
        <dbReference type="EMBL" id="CAK0887723.1"/>
    </source>
</evidence>
<protein>
    <submittedName>
        <fullName evidence="1">Uncharacterized protein</fullName>
    </submittedName>
</protein>
<dbReference type="EMBL" id="CAUYUJ010018979">
    <property type="protein sequence ID" value="CAK0887723.1"/>
    <property type="molecule type" value="Genomic_DNA"/>
</dbReference>
<evidence type="ECO:0000313" key="2">
    <source>
        <dbReference type="Proteomes" id="UP001189429"/>
    </source>
</evidence>
<accession>A0ABN9WM98</accession>
<feature type="non-terminal residue" evidence="1">
    <location>
        <position position="1"/>
    </location>
</feature>
<organism evidence="1 2">
    <name type="scientific">Prorocentrum cordatum</name>
    <dbReference type="NCBI Taxonomy" id="2364126"/>
    <lineage>
        <taxon>Eukaryota</taxon>
        <taxon>Sar</taxon>
        <taxon>Alveolata</taxon>
        <taxon>Dinophyceae</taxon>
        <taxon>Prorocentrales</taxon>
        <taxon>Prorocentraceae</taxon>
        <taxon>Prorocentrum</taxon>
    </lineage>
</organism>
<gene>
    <name evidence="1" type="ORF">PCOR1329_LOCUS68702</name>
</gene>
<reference evidence="1" key="1">
    <citation type="submission" date="2023-10" db="EMBL/GenBank/DDBJ databases">
        <authorList>
            <person name="Chen Y."/>
            <person name="Shah S."/>
            <person name="Dougan E. K."/>
            <person name="Thang M."/>
            <person name="Chan C."/>
        </authorList>
    </citation>
    <scope>NUCLEOTIDE SEQUENCE [LARGE SCALE GENOMIC DNA]</scope>
</reference>
<name>A0ABN9WM98_9DINO</name>
<feature type="non-terminal residue" evidence="1">
    <location>
        <position position="109"/>
    </location>
</feature>
<dbReference type="Proteomes" id="UP001189429">
    <property type="component" value="Unassembled WGS sequence"/>
</dbReference>
<comment type="caution">
    <text evidence="1">The sequence shown here is derived from an EMBL/GenBank/DDBJ whole genome shotgun (WGS) entry which is preliminary data.</text>
</comment>
<proteinExistence type="predicted"/>